<proteinExistence type="predicted"/>
<reference evidence="2 3" key="1">
    <citation type="submission" date="2020-07" db="EMBL/GenBank/DDBJ databases">
        <title>Stappia sp., F7233, whole genome shotgun sequencing project.</title>
        <authorList>
            <person name="Jiang S."/>
            <person name="Liu Z.W."/>
            <person name="Du Z.J."/>
        </authorList>
    </citation>
    <scope>NUCLEOTIDE SEQUENCE [LARGE SCALE GENOMIC DNA]</scope>
    <source>
        <strain evidence="2 3">F7233</strain>
    </source>
</reference>
<evidence type="ECO:0000313" key="3">
    <source>
        <dbReference type="Proteomes" id="UP000541109"/>
    </source>
</evidence>
<comment type="caution">
    <text evidence="2">The sequence shown here is derived from an EMBL/GenBank/DDBJ whole genome shotgun (WGS) entry which is preliminary data.</text>
</comment>
<sequence>MAWRLFLRGLRRATLALPLAVLLHPGNGHAQGISALDNPETDSGWQVDPRGMRHFTGLSCPDNLGRMSRVKILSSQLDRIAGCVYLSPEGIAAVIRSHPKGAGTQAQASFAERFSQAGFTLVDGEGPAASGVTFRIGGAREGMRSETLWRFDGAQMDYTLWMAYTLPLQGALVGPILQAFIEEAASQK</sequence>
<dbReference type="AlphaFoldDB" id="A0A839AIV8"/>
<evidence type="ECO:0000256" key="1">
    <source>
        <dbReference type="SAM" id="SignalP"/>
    </source>
</evidence>
<feature type="signal peptide" evidence="1">
    <location>
        <begin position="1"/>
        <end position="30"/>
    </location>
</feature>
<gene>
    <name evidence="2" type="ORF">H2509_15065</name>
</gene>
<name>A0A839AIV8_9HYPH</name>
<keyword evidence="3" id="KW-1185">Reference proteome</keyword>
<dbReference type="EMBL" id="JACFXV010000062">
    <property type="protein sequence ID" value="MBA5778449.1"/>
    <property type="molecule type" value="Genomic_DNA"/>
</dbReference>
<dbReference type="RefSeq" id="WP_182166694.1">
    <property type="nucleotide sequence ID" value="NZ_JACFXV010000062.1"/>
</dbReference>
<protein>
    <submittedName>
        <fullName evidence="2">Uncharacterized protein</fullName>
    </submittedName>
</protein>
<evidence type="ECO:0000313" key="2">
    <source>
        <dbReference type="EMBL" id="MBA5778449.1"/>
    </source>
</evidence>
<feature type="chain" id="PRO_5032411459" evidence="1">
    <location>
        <begin position="31"/>
        <end position="188"/>
    </location>
</feature>
<keyword evidence="1" id="KW-0732">Signal</keyword>
<dbReference type="Proteomes" id="UP000541109">
    <property type="component" value="Unassembled WGS sequence"/>
</dbReference>
<organism evidence="2 3">
    <name type="scientific">Stappia albiluteola</name>
    <dbReference type="NCBI Taxonomy" id="2758565"/>
    <lineage>
        <taxon>Bacteria</taxon>
        <taxon>Pseudomonadati</taxon>
        <taxon>Pseudomonadota</taxon>
        <taxon>Alphaproteobacteria</taxon>
        <taxon>Hyphomicrobiales</taxon>
        <taxon>Stappiaceae</taxon>
        <taxon>Stappia</taxon>
    </lineage>
</organism>
<accession>A0A839AIV8</accession>